<evidence type="ECO:0000256" key="9">
    <source>
        <dbReference type="ARBA" id="ARBA00055681"/>
    </source>
</evidence>
<feature type="compositionally biased region" description="Low complexity" evidence="11">
    <location>
        <begin position="196"/>
        <end position="207"/>
    </location>
</feature>
<evidence type="ECO:0000259" key="12">
    <source>
        <dbReference type="PROSITE" id="PS50195"/>
    </source>
</evidence>
<keyword evidence="5" id="KW-0967">Endosome</keyword>
<evidence type="ECO:0000313" key="14">
    <source>
        <dbReference type="Proteomes" id="UP000250235"/>
    </source>
</evidence>
<dbReference type="Gene3D" id="3.30.1520.10">
    <property type="entry name" value="Phox-like domain"/>
    <property type="match status" value="1"/>
</dbReference>
<feature type="region of interest" description="Disordered" evidence="11">
    <location>
        <begin position="196"/>
        <end position="240"/>
    </location>
</feature>
<keyword evidence="4" id="KW-0963">Cytoplasm</keyword>
<keyword evidence="6" id="KW-0653">Protein transport</keyword>
<evidence type="ECO:0000256" key="4">
    <source>
        <dbReference type="ARBA" id="ARBA00022490"/>
    </source>
</evidence>
<feature type="compositionally biased region" description="Basic residues" evidence="11">
    <location>
        <begin position="1"/>
        <end position="11"/>
    </location>
</feature>
<feature type="region of interest" description="Disordered" evidence="11">
    <location>
        <begin position="1"/>
        <end position="22"/>
    </location>
</feature>
<dbReference type="InterPro" id="IPR044588">
    <property type="entry name" value="EREX-like"/>
</dbReference>
<dbReference type="SMART" id="SM00312">
    <property type="entry name" value="PX"/>
    <property type="match status" value="1"/>
</dbReference>
<dbReference type="GO" id="GO:0005829">
    <property type="term" value="C:cytosol"/>
    <property type="evidence" value="ECO:0007669"/>
    <property type="project" value="UniProtKB-SubCell"/>
</dbReference>
<feature type="domain" description="PX" evidence="12">
    <location>
        <begin position="47"/>
        <end position="164"/>
    </location>
</feature>
<evidence type="ECO:0000256" key="2">
    <source>
        <dbReference type="ARBA" id="ARBA00004514"/>
    </source>
</evidence>
<dbReference type="Pfam" id="PF00787">
    <property type="entry name" value="PX"/>
    <property type="match status" value="1"/>
</dbReference>
<dbReference type="PANTHER" id="PTHR46856">
    <property type="entry name" value="PX DOMAIN-CONTAINING PROTEIN EREL1-RELATED"/>
    <property type="match status" value="1"/>
</dbReference>
<proteinExistence type="predicted"/>
<dbReference type="PANTHER" id="PTHR46856:SF1">
    <property type="entry name" value="PX DOMAIN-CONTAINING PROTEIN EREL1-RELATED"/>
    <property type="match status" value="1"/>
</dbReference>
<reference evidence="13 14" key="1">
    <citation type="journal article" date="2015" name="Proc. Natl. Acad. Sci. U.S.A.">
        <title>The resurrection genome of Boea hygrometrica: A blueprint for survival of dehydration.</title>
        <authorList>
            <person name="Xiao L."/>
            <person name="Yang G."/>
            <person name="Zhang L."/>
            <person name="Yang X."/>
            <person name="Zhao S."/>
            <person name="Ji Z."/>
            <person name="Zhou Q."/>
            <person name="Hu M."/>
            <person name="Wang Y."/>
            <person name="Chen M."/>
            <person name="Xu Y."/>
            <person name="Jin H."/>
            <person name="Xiao X."/>
            <person name="Hu G."/>
            <person name="Bao F."/>
            <person name="Hu Y."/>
            <person name="Wan P."/>
            <person name="Li L."/>
            <person name="Deng X."/>
            <person name="Kuang T."/>
            <person name="Xiang C."/>
            <person name="Zhu J.K."/>
            <person name="Oliver M.J."/>
            <person name="He Y."/>
        </authorList>
    </citation>
    <scope>NUCLEOTIDE SEQUENCE [LARGE SCALE GENOMIC DNA]</scope>
    <source>
        <strain evidence="14">cv. XS01</strain>
    </source>
</reference>
<dbReference type="PROSITE" id="PS50195">
    <property type="entry name" value="PX"/>
    <property type="match status" value="1"/>
</dbReference>
<dbReference type="OrthoDB" id="76516at2759"/>
<evidence type="ECO:0000256" key="1">
    <source>
        <dbReference type="ARBA" id="ARBA00004481"/>
    </source>
</evidence>
<comment type="subcellular location">
    <subcellularLocation>
        <location evidence="2">Cytoplasm</location>
        <location evidence="2">Cytosol</location>
    </subcellularLocation>
    <subcellularLocation>
        <location evidence="1">Endosome membrane</location>
        <topology evidence="1">Peripheral membrane protein</topology>
    </subcellularLocation>
</comment>
<name>A0A2Z7CSI5_9LAMI</name>
<keyword evidence="14" id="KW-1185">Reference proteome</keyword>
<evidence type="ECO:0000256" key="8">
    <source>
        <dbReference type="ARBA" id="ARBA00023136"/>
    </source>
</evidence>
<feature type="coiled-coil region" evidence="10">
    <location>
        <begin position="429"/>
        <end position="534"/>
    </location>
</feature>
<dbReference type="GO" id="GO:0035091">
    <property type="term" value="F:phosphatidylinositol binding"/>
    <property type="evidence" value="ECO:0007669"/>
    <property type="project" value="InterPro"/>
</dbReference>
<dbReference type="GO" id="GO:0010008">
    <property type="term" value="C:endosome membrane"/>
    <property type="evidence" value="ECO:0007669"/>
    <property type="project" value="UniProtKB-SubCell"/>
</dbReference>
<dbReference type="InterPro" id="IPR001683">
    <property type="entry name" value="PX_dom"/>
</dbReference>
<evidence type="ECO:0000256" key="10">
    <source>
        <dbReference type="SAM" id="Coils"/>
    </source>
</evidence>
<evidence type="ECO:0000313" key="13">
    <source>
        <dbReference type="EMBL" id="KZV47634.1"/>
    </source>
</evidence>
<dbReference type="AlphaFoldDB" id="A0A2Z7CSI5"/>
<comment type="function">
    <text evidence="9">Acts as an effector of RABF2A and RABF2B. Involved in vacuolar transport of storage proteins. Regulates membrane trafficking to protein storage vacuoles (PSVs). Binds specifically to phosphatidylinositol 3-monophosphate (PtdIns3P).</text>
</comment>
<dbReference type="Proteomes" id="UP000250235">
    <property type="component" value="Unassembled WGS sequence"/>
</dbReference>
<evidence type="ECO:0000256" key="6">
    <source>
        <dbReference type="ARBA" id="ARBA00022927"/>
    </source>
</evidence>
<evidence type="ECO:0000256" key="11">
    <source>
        <dbReference type="SAM" id="MobiDB-lite"/>
    </source>
</evidence>
<dbReference type="SUPFAM" id="SSF64268">
    <property type="entry name" value="PX domain"/>
    <property type="match status" value="1"/>
</dbReference>
<keyword evidence="8" id="KW-0472">Membrane</keyword>
<evidence type="ECO:0000256" key="3">
    <source>
        <dbReference type="ARBA" id="ARBA00022448"/>
    </source>
</evidence>
<keyword evidence="7 10" id="KW-0175">Coiled coil</keyword>
<protein>
    <recommendedName>
        <fullName evidence="12">PX domain-containing protein</fullName>
    </recommendedName>
</protein>
<gene>
    <name evidence="13" type="ORF">F511_14420</name>
</gene>
<dbReference type="EMBL" id="KQ995242">
    <property type="protein sequence ID" value="KZV47634.1"/>
    <property type="molecule type" value="Genomic_DNA"/>
</dbReference>
<keyword evidence="3" id="KW-0813">Transport</keyword>
<evidence type="ECO:0000256" key="5">
    <source>
        <dbReference type="ARBA" id="ARBA00022753"/>
    </source>
</evidence>
<organism evidence="13 14">
    <name type="scientific">Dorcoceras hygrometricum</name>
    <dbReference type="NCBI Taxonomy" id="472368"/>
    <lineage>
        <taxon>Eukaryota</taxon>
        <taxon>Viridiplantae</taxon>
        <taxon>Streptophyta</taxon>
        <taxon>Embryophyta</taxon>
        <taxon>Tracheophyta</taxon>
        <taxon>Spermatophyta</taxon>
        <taxon>Magnoliopsida</taxon>
        <taxon>eudicotyledons</taxon>
        <taxon>Gunneridae</taxon>
        <taxon>Pentapetalae</taxon>
        <taxon>asterids</taxon>
        <taxon>lamiids</taxon>
        <taxon>Lamiales</taxon>
        <taxon>Gesneriaceae</taxon>
        <taxon>Didymocarpoideae</taxon>
        <taxon>Trichosporeae</taxon>
        <taxon>Loxocarpinae</taxon>
        <taxon>Dorcoceras</taxon>
    </lineage>
</organism>
<dbReference type="FunFam" id="3.30.1520.10:FF:000060">
    <property type="entry name" value="Phox (PX) domain-containing protein"/>
    <property type="match status" value="1"/>
</dbReference>
<accession>A0A2Z7CSI5</accession>
<dbReference type="GO" id="GO:0015031">
    <property type="term" value="P:protein transport"/>
    <property type="evidence" value="ECO:0007669"/>
    <property type="project" value="UniProtKB-KW"/>
</dbReference>
<evidence type="ECO:0000256" key="7">
    <source>
        <dbReference type="ARBA" id="ARBA00023054"/>
    </source>
</evidence>
<feature type="compositionally biased region" description="Polar residues" evidence="11">
    <location>
        <begin position="208"/>
        <end position="233"/>
    </location>
</feature>
<dbReference type="InterPro" id="IPR036871">
    <property type="entry name" value="PX_dom_sf"/>
</dbReference>
<sequence length="732" mass="82647">MQRQSPPKHRHDGTSPLPLGMDWSPPPRLWAGRETIWPHDPRSGWSYCVTIPSWVVLAKSRDSDPTVFYRVQVGIQSPEGITTTRTVLRRFNNFLKLHAALKRAFPRKNIPPTPPKGLLTMRTRAMLEGRRSSLEEWLSKLLSDLDLSRSVAVASFLELEAAARSSFQDEGQGSPKSHNSINTVFSSFKTHPNLSTSALAGSSSLTSEYGSDTAYETSEIGTPSLGRDNNSEAGTEDLLLDEDLTSPIDKFVKYGMSNIDEGLSMGQAILEHLEGFPKHTLHATEIRNQELNNLSNGSSSNTPWATEDMTKMLSDQDNGTVAHHVRKISNDSIESGVFSQRNREMSNIAFSESNGYGNVDFRSGPEIFKTAGTSEASDFQLPDDVQLIIPLDQRHKLNRVLTTMQRRLVTAKTDMEDLISRLNQEISVKDYLATKVKDLEAELEATKQKGKDNLEQALLIERERVTQMQWDMEELRRAAMEMELKLKSPGSGRLDTESIKATSNQQKDLLQQELDSAKLQYEDLLKRHQLLETKSKFDIKVLVKEVKSLRSSQTGLKQQLDQLLTEKLKAEELLHEERESYEQVRIYWRKLLYKCQMLYSQLQECKIHYLTDEKGDDVNIDISSMVNPSDIIVTSDNQIGLLITEIRQLAEDNDYPASASDASKESDNDLISVDDGLKKMIIDILVDNGALRKEVNSLILYALRMNKLLESPSDKIVHTEPGHMSSKYSCYH</sequence>